<evidence type="ECO:0000313" key="2">
    <source>
        <dbReference type="Proteomes" id="UP000219215"/>
    </source>
</evidence>
<accession>A0A2C8F865</accession>
<gene>
    <name evidence="1" type="ORF">DPRO_1811</name>
</gene>
<evidence type="ECO:0000313" key="1">
    <source>
        <dbReference type="EMBL" id="SOB58711.1"/>
    </source>
</evidence>
<protein>
    <submittedName>
        <fullName evidence="1">Uncharacterized protein</fullName>
    </submittedName>
</protein>
<keyword evidence="2" id="KW-1185">Reference proteome</keyword>
<organism evidence="1 2">
    <name type="scientific">Pseudodesulfovibrio profundus</name>
    <dbReference type="NCBI Taxonomy" id="57320"/>
    <lineage>
        <taxon>Bacteria</taxon>
        <taxon>Pseudomonadati</taxon>
        <taxon>Thermodesulfobacteriota</taxon>
        <taxon>Desulfovibrionia</taxon>
        <taxon>Desulfovibrionales</taxon>
        <taxon>Desulfovibrionaceae</taxon>
    </lineage>
</organism>
<dbReference type="KEGG" id="pprf:DPRO_1811"/>
<sequence>MRSEHQIGCGAQGTDAKRGCAEVSTKSFSRYPTQREKEKEYFRNNFAVKVEDTRDIHYYDDVIVSLDKKIGAVPDNSFGLSVWQCEKVV</sequence>
<dbReference type="Proteomes" id="UP000219215">
    <property type="component" value="Chromosome DPRO"/>
</dbReference>
<dbReference type="EMBL" id="LT907975">
    <property type="protein sequence ID" value="SOB58711.1"/>
    <property type="molecule type" value="Genomic_DNA"/>
</dbReference>
<dbReference type="AlphaFoldDB" id="A0A2C8F865"/>
<name>A0A2C8F865_9BACT</name>
<reference evidence="2" key="1">
    <citation type="submission" date="2017-09" db="EMBL/GenBank/DDBJ databases">
        <authorList>
            <person name="Regsiter A."/>
            <person name="William W."/>
        </authorList>
    </citation>
    <scope>NUCLEOTIDE SEQUENCE [LARGE SCALE GENOMIC DNA]</scope>
    <source>
        <strain evidence="2">500-1</strain>
    </source>
</reference>
<proteinExistence type="predicted"/>